<dbReference type="CDD" id="cd02440">
    <property type="entry name" value="AdoMet_MTases"/>
    <property type="match status" value="1"/>
</dbReference>
<dbReference type="Gene3D" id="3.10.290.10">
    <property type="entry name" value="RNA-binding S4 domain"/>
    <property type="match status" value="1"/>
</dbReference>
<proteinExistence type="inferred from homology"/>
<organism evidence="5 6">
    <name type="scientific">Candidatus Syntrophonatronum acetioxidans</name>
    <dbReference type="NCBI Taxonomy" id="1795816"/>
    <lineage>
        <taxon>Bacteria</taxon>
        <taxon>Bacillati</taxon>
        <taxon>Bacillota</taxon>
        <taxon>Clostridia</taxon>
        <taxon>Eubacteriales</taxon>
        <taxon>Syntrophomonadaceae</taxon>
        <taxon>Candidatus Syntrophonatronum</taxon>
    </lineage>
</organism>
<dbReference type="GO" id="GO:0003723">
    <property type="term" value="F:RNA binding"/>
    <property type="evidence" value="ECO:0007669"/>
    <property type="project" value="UniProtKB-KW"/>
</dbReference>
<dbReference type="InterPro" id="IPR004538">
    <property type="entry name" value="Hemolysin_A/TlyA"/>
</dbReference>
<dbReference type="PANTHER" id="PTHR32319">
    <property type="entry name" value="BACTERIAL HEMOLYSIN-LIKE PROTEIN"/>
    <property type="match status" value="1"/>
</dbReference>
<keyword evidence="1 3" id="KW-0694">RNA-binding</keyword>
<comment type="caution">
    <text evidence="5">The sequence shown here is derived from an EMBL/GenBank/DDBJ whole genome shotgun (WGS) entry which is preliminary data.</text>
</comment>
<name>A0A424YFB6_9FIRM</name>
<dbReference type="Proteomes" id="UP000285138">
    <property type="component" value="Unassembled WGS sequence"/>
</dbReference>
<gene>
    <name evidence="5" type="ORF">D5R97_04485</name>
</gene>
<dbReference type="InterPro" id="IPR002942">
    <property type="entry name" value="S4_RNA-bd"/>
</dbReference>
<accession>A0A424YFB6</accession>
<feature type="domain" description="RNA-binding S4" evidence="4">
    <location>
        <begin position="3"/>
        <end position="67"/>
    </location>
</feature>
<keyword evidence="5" id="KW-0808">Transferase</keyword>
<evidence type="ECO:0000256" key="3">
    <source>
        <dbReference type="PROSITE-ProRule" id="PRU00182"/>
    </source>
</evidence>
<sequence>MKERLDFLLVKRGICETRSRAKALILAGKVLVKDRVMDKAGSLVEEDAPISIKEDLPYVSRGGLKLARALEEFSLDLEGKVVLDVGASTGGFTDCALRHGAKKVYALDVGYGQLAWELRKDPRVVNMERVNIRHLKEEELEETPDLATVDVAFISLGHVFPVLSRINAGEVIALIKPQFEAGREEVGKKGVVRDPRIHAKVIEKVVERGLAEGYLLKNLTHSPVKGPQGNIEYLVYFVKEGSTRDKGEVPGPKGLIESVVNKAHRDL</sequence>
<keyword evidence="5" id="KW-0489">Methyltransferase</keyword>
<dbReference type="PIRSF" id="PIRSF005578">
    <property type="entry name" value="TlyA"/>
    <property type="match status" value="1"/>
</dbReference>
<dbReference type="InterPro" id="IPR047048">
    <property type="entry name" value="TlyA"/>
</dbReference>
<dbReference type="GO" id="GO:0032259">
    <property type="term" value="P:methylation"/>
    <property type="evidence" value="ECO:0007669"/>
    <property type="project" value="UniProtKB-KW"/>
</dbReference>
<dbReference type="InterPro" id="IPR029063">
    <property type="entry name" value="SAM-dependent_MTases_sf"/>
</dbReference>
<dbReference type="SMART" id="SM00363">
    <property type="entry name" value="S4"/>
    <property type="match status" value="1"/>
</dbReference>
<dbReference type="Gene3D" id="3.40.50.150">
    <property type="entry name" value="Vaccinia Virus protein VP39"/>
    <property type="match status" value="1"/>
</dbReference>
<evidence type="ECO:0000313" key="6">
    <source>
        <dbReference type="Proteomes" id="UP000285138"/>
    </source>
</evidence>
<dbReference type="PANTHER" id="PTHR32319:SF0">
    <property type="entry name" value="BACTERIAL HEMOLYSIN-LIKE PROTEIN"/>
    <property type="match status" value="1"/>
</dbReference>
<dbReference type="CDD" id="cd00165">
    <property type="entry name" value="S4"/>
    <property type="match status" value="1"/>
</dbReference>
<dbReference type="GO" id="GO:0008168">
    <property type="term" value="F:methyltransferase activity"/>
    <property type="evidence" value="ECO:0007669"/>
    <property type="project" value="UniProtKB-KW"/>
</dbReference>
<dbReference type="Pfam" id="PF01479">
    <property type="entry name" value="S4"/>
    <property type="match status" value="1"/>
</dbReference>
<dbReference type="PROSITE" id="PS50889">
    <property type="entry name" value="S4"/>
    <property type="match status" value="1"/>
</dbReference>
<dbReference type="NCBIfam" id="TIGR00478">
    <property type="entry name" value="tly"/>
    <property type="match status" value="1"/>
</dbReference>
<dbReference type="Pfam" id="PF01728">
    <property type="entry name" value="FtsJ"/>
    <property type="match status" value="1"/>
</dbReference>
<evidence type="ECO:0000256" key="1">
    <source>
        <dbReference type="ARBA" id="ARBA00022884"/>
    </source>
</evidence>
<dbReference type="InterPro" id="IPR036986">
    <property type="entry name" value="S4_RNA-bd_sf"/>
</dbReference>
<reference evidence="5 6" key="1">
    <citation type="submission" date="2018-08" db="EMBL/GenBank/DDBJ databases">
        <title>The metabolism and importance of syntrophic acetate oxidation coupled to methane or sulfide production in haloalkaline environments.</title>
        <authorList>
            <person name="Timmers P.H.A."/>
            <person name="Vavourakis C.D."/>
            <person name="Sorokin D.Y."/>
            <person name="Sinninghe Damste J.S."/>
            <person name="Muyzer G."/>
            <person name="Stams A.J.M."/>
            <person name="Plugge C.M."/>
        </authorList>
    </citation>
    <scope>NUCLEOTIDE SEQUENCE [LARGE SCALE GENOMIC DNA]</scope>
    <source>
        <strain evidence="5">MSAO_Bac1</strain>
    </source>
</reference>
<dbReference type="SUPFAM" id="SSF55174">
    <property type="entry name" value="Alpha-L RNA-binding motif"/>
    <property type="match status" value="1"/>
</dbReference>
<dbReference type="AlphaFoldDB" id="A0A424YFB6"/>
<comment type="similarity">
    <text evidence="2">Belongs to the TlyA family.</text>
</comment>
<dbReference type="SUPFAM" id="SSF53335">
    <property type="entry name" value="S-adenosyl-L-methionine-dependent methyltransferases"/>
    <property type="match status" value="1"/>
</dbReference>
<evidence type="ECO:0000313" key="5">
    <source>
        <dbReference type="EMBL" id="RQD76379.1"/>
    </source>
</evidence>
<dbReference type="EMBL" id="QZAA01000119">
    <property type="protein sequence ID" value="RQD76379.1"/>
    <property type="molecule type" value="Genomic_DNA"/>
</dbReference>
<evidence type="ECO:0000256" key="2">
    <source>
        <dbReference type="ARBA" id="ARBA00029460"/>
    </source>
</evidence>
<evidence type="ECO:0000259" key="4">
    <source>
        <dbReference type="SMART" id="SM00363"/>
    </source>
</evidence>
<dbReference type="InterPro" id="IPR002877">
    <property type="entry name" value="RNA_MeTrfase_FtsJ_dom"/>
</dbReference>
<protein>
    <submittedName>
        <fullName evidence="5">TlyA family RNA methyltransferase</fullName>
    </submittedName>
</protein>